<accession>A0ABY4RLR9</accession>
<protein>
    <recommendedName>
        <fullName evidence="2">Activator of Hsp90 ATPase homologue 1/2-like C-terminal domain-containing protein</fullName>
    </recommendedName>
</protein>
<comment type="similarity">
    <text evidence="1">Belongs to the AHA1 family.</text>
</comment>
<dbReference type="EMBL" id="CP027059">
    <property type="protein sequence ID" value="UQZ82594.1"/>
    <property type="molecule type" value="Genomic_DNA"/>
</dbReference>
<dbReference type="Gene3D" id="3.30.530.20">
    <property type="match status" value="1"/>
</dbReference>
<evidence type="ECO:0000256" key="1">
    <source>
        <dbReference type="ARBA" id="ARBA00006817"/>
    </source>
</evidence>
<sequence length="155" mass="17308">MANPVTIPDLSSRPHELQVERLMKASPAVLFSAWTRQIDRWFAAPGTVIMQGEVDTAFFFETVFRSSPDSAAQRHPHYGRFLRLEPDRLVQLTWLTGAGGTQGAETVVTVELEPHDSGARLRLTHAGFPDEASRNGHLEAWPFVLEQLDQQMAEG</sequence>
<reference evidence="3" key="2">
    <citation type="journal article" date="2021" name="J Anim Sci Technol">
        <title>Complete genome sequence of Paenibacillus konkukensis sp. nov. SK3146 as a potential probiotic strain.</title>
        <authorList>
            <person name="Jung H.I."/>
            <person name="Park S."/>
            <person name="Niu K.M."/>
            <person name="Lee S.W."/>
            <person name="Kothari D."/>
            <person name="Yi K.J."/>
            <person name="Kim S.K."/>
        </authorList>
    </citation>
    <scope>NUCLEOTIDE SEQUENCE</scope>
    <source>
        <strain evidence="3">SK3146</strain>
    </source>
</reference>
<name>A0ABY4RLR9_9BACL</name>
<organism evidence="3 4">
    <name type="scientific">Paenibacillus konkukensis</name>
    <dbReference type="NCBI Taxonomy" id="2020716"/>
    <lineage>
        <taxon>Bacteria</taxon>
        <taxon>Bacillati</taxon>
        <taxon>Bacillota</taxon>
        <taxon>Bacilli</taxon>
        <taxon>Bacillales</taxon>
        <taxon>Paenibacillaceae</taxon>
        <taxon>Paenibacillus</taxon>
    </lineage>
</organism>
<evidence type="ECO:0000313" key="3">
    <source>
        <dbReference type="EMBL" id="UQZ82594.1"/>
    </source>
</evidence>
<proteinExistence type="inferred from homology"/>
<dbReference type="SUPFAM" id="SSF55961">
    <property type="entry name" value="Bet v1-like"/>
    <property type="match status" value="1"/>
</dbReference>
<dbReference type="CDD" id="cd07814">
    <property type="entry name" value="SRPBCC_CalC_Aha1-like"/>
    <property type="match status" value="1"/>
</dbReference>
<keyword evidence="4" id="KW-1185">Reference proteome</keyword>
<feature type="domain" description="Activator of Hsp90 ATPase homologue 1/2-like C-terminal" evidence="2">
    <location>
        <begin position="24"/>
        <end position="150"/>
    </location>
</feature>
<dbReference type="InterPro" id="IPR023393">
    <property type="entry name" value="START-like_dom_sf"/>
</dbReference>
<evidence type="ECO:0000259" key="2">
    <source>
        <dbReference type="Pfam" id="PF08327"/>
    </source>
</evidence>
<evidence type="ECO:0000313" key="4">
    <source>
        <dbReference type="Proteomes" id="UP001057134"/>
    </source>
</evidence>
<dbReference type="RefSeq" id="WP_249864714.1">
    <property type="nucleotide sequence ID" value="NZ_CP027059.1"/>
</dbReference>
<reference evidence="3" key="1">
    <citation type="submission" date="2018-02" db="EMBL/GenBank/DDBJ databases">
        <authorList>
            <person name="Kim S.-K."/>
            <person name="Jung H.-I."/>
            <person name="Lee S.-W."/>
        </authorList>
    </citation>
    <scope>NUCLEOTIDE SEQUENCE</scope>
    <source>
        <strain evidence="3">SK3146</strain>
    </source>
</reference>
<dbReference type="InterPro" id="IPR013538">
    <property type="entry name" value="ASHA1/2-like_C"/>
</dbReference>
<dbReference type="Pfam" id="PF08327">
    <property type="entry name" value="AHSA1"/>
    <property type="match status" value="1"/>
</dbReference>
<gene>
    <name evidence="3" type="ORF">SK3146_01752</name>
</gene>
<dbReference type="Proteomes" id="UP001057134">
    <property type="component" value="Chromosome"/>
</dbReference>